<feature type="domain" description="LOB" evidence="2">
    <location>
        <begin position="1"/>
        <end position="36"/>
    </location>
</feature>
<proteinExistence type="inferred from homology"/>
<dbReference type="Proteomes" id="UP000008311">
    <property type="component" value="Unassembled WGS sequence"/>
</dbReference>
<dbReference type="InParanoid" id="B9SUM9"/>
<evidence type="ECO:0000313" key="3">
    <source>
        <dbReference type="EMBL" id="EEF32664.1"/>
    </source>
</evidence>
<keyword evidence="4" id="KW-1185">Reference proteome</keyword>
<dbReference type="Pfam" id="PF03195">
    <property type="entry name" value="LOB"/>
    <property type="match status" value="1"/>
</dbReference>
<accession>B9SUM9</accession>
<organism evidence="3 4">
    <name type="scientific">Ricinus communis</name>
    <name type="common">Castor bean</name>
    <dbReference type="NCBI Taxonomy" id="3988"/>
    <lineage>
        <taxon>Eukaryota</taxon>
        <taxon>Viridiplantae</taxon>
        <taxon>Streptophyta</taxon>
        <taxon>Embryophyta</taxon>
        <taxon>Tracheophyta</taxon>
        <taxon>Spermatophyta</taxon>
        <taxon>Magnoliopsida</taxon>
        <taxon>eudicotyledons</taxon>
        <taxon>Gunneridae</taxon>
        <taxon>Pentapetalae</taxon>
        <taxon>rosids</taxon>
        <taxon>fabids</taxon>
        <taxon>Malpighiales</taxon>
        <taxon>Euphorbiaceae</taxon>
        <taxon>Acalyphoideae</taxon>
        <taxon>Acalypheae</taxon>
        <taxon>Ricinus</taxon>
    </lineage>
</organism>
<dbReference type="AlphaFoldDB" id="B9SUM9"/>
<dbReference type="STRING" id="3988.B9SUM9"/>
<sequence length="50" mass="5630">MVYEANARIRHPVYGSAGEIRQLKGQVKELQAQIAEEVSENESNSNSNFH</sequence>
<dbReference type="EMBL" id="EQ974150">
    <property type="protein sequence ID" value="EEF32664.1"/>
    <property type="molecule type" value="Genomic_DNA"/>
</dbReference>
<evidence type="ECO:0000313" key="4">
    <source>
        <dbReference type="Proteomes" id="UP000008311"/>
    </source>
</evidence>
<gene>
    <name evidence="3" type="ORF">RCOM_0713180</name>
</gene>
<reference evidence="4" key="1">
    <citation type="journal article" date="2010" name="Nat. Biotechnol.">
        <title>Draft genome sequence of the oilseed species Ricinus communis.</title>
        <authorList>
            <person name="Chan A.P."/>
            <person name="Crabtree J."/>
            <person name="Zhao Q."/>
            <person name="Lorenzi H."/>
            <person name="Orvis J."/>
            <person name="Puiu D."/>
            <person name="Melake-Berhan A."/>
            <person name="Jones K.M."/>
            <person name="Redman J."/>
            <person name="Chen G."/>
            <person name="Cahoon E.B."/>
            <person name="Gedil M."/>
            <person name="Stanke M."/>
            <person name="Haas B.J."/>
            <person name="Wortman J.R."/>
            <person name="Fraser-Liggett C.M."/>
            <person name="Ravel J."/>
            <person name="Rabinowicz P.D."/>
        </authorList>
    </citation>
    <scope>NUCLEOTIDE SEQUENCE [LARGE SCALE GENOMIC DNA]</scope>
    <source>
        <strain evidence="4">cv. Hale</strain>
    </source>
</reference>
<protein>
    <recommendedName>
        <fullName evidence="2">LOB domain-containing protein</fullName>
    </recommendedName>
</protein>
<evidence type="ECO:0000259" key="2">
    <source>
        <dbReference type="Pfam" id="PF03195"/>
    </source>
</evidence>
<dbReference type="InterPro" id="IPR004883">
    <property type="entry name" value="LOB"/>
</dbReference>
<evidence type="ECO:0000256" key="1">
    <source>
        <dbReference type="ARBA" id="ARBA00005474"/>
    </source>
</evidence>
<comment type="similarity">
    <text evidence="1">Belongs to the LOB domain-containing protein family.</text>
</comment>
<name>B9SUM9_RICCO</name>